<dbReference type="EMBL" id="JAHSPG010000016">
    <property type="protein sequence ID" value="MBV4359766.1"/>
    <property type="molecule type" value="Genomic_DNA"/>
</dbReference>
<dbReference type="RefSeq" id="WP_217794030.1">
    <property type="nucleotide sequence ID" value="NZ_JAHSPG010000016.1"/>
</dbReference>
<keyword evidence="3" id="KW-1185">Reference proteome</keyword>
<proteinExistence type="predicted"/>
<gene>
    <name evidence="2" type="ORF">KTO63_21535</name>
</gene>
<organism evidence="2 3">
    <name type="scientific">Pinibacter aurantiacus</name>
    <dbReference type="NCBI Taxonomy" id="2851599"/>
    <lineage>
        <taxon>Bacteria</taxon>
        <taxon>Pseudomonadati</taxon>
        <taxon>Bacteroidota</taxon>
        <taxon>Chitinophagia</taxon>
        <taxon>Chitinophagales</taxon>
        <taxon>Chitinophagaceae</taxon>
        <taxon>Pinibacter</taxon>
    </lineage>
</organism>
<evidence type="ECO:0000256" key="1">
    <source>
        <dbReference type="SAM" id="MobiDB-lite"/>
    </source>
</evidence>
<dbReference type="Proteomes" id="UP000812270">
    <property type="component" value="Unassembled WGS sequence"/>
</dbReference>
<accession>A0A9E2SB75</accession>
<comment type="caution">
    <text evidence="2">The sequence shown here is derived from an EMBL/GenBank/DDBJ whole genome shotgun (WGS) entry which is preliminary data.</text>
</comment>
<evidence type="ECO:0000313" key="3">
    <source>
        <dbReference type="Proteomes" id="UP000812270"/>
    </source>
</evidence>
<evidence type="ECO:0000313" key="2">
    <source>
        <dbReference type="EMBL" id="MBV4359766.1"/>
    </source>
</evidence>
<name>A0A9E2SB75_9BACT</name>
<feature type="region of interest" description="Disordered" evidence="1">
    <location>
        <begin position="1"/>
        <end position="42"/>
    </location>
</feature>
<protein>
    <submittedName>
        <fullName evidence="2">Uncharacterized protein</fullName>
    </submittedName>
</protein>
<reference evidence="2" key="1">
    <citation type="submission" date="2021-06" db="EMBL/GenBank/DDBJ databases">
        <authorList>
            <person name="Huq M.A."/>
        </authorList>
    </citation>
    <scope>NUCLEOTIDE SEQUENCE</scope>
    <source>
        <strain evidence="2">MAH-26</strain>
    </source>
</reference>
<dbReference type="AlphaFoldDB" id="A0A9E2SB75"/>
<sequence>MASAKKKAAPKKSAAKKAIAKKTPAKKSVPAKKAAKKAAPKKTPAKGIIDKILRKRHTIYIESAAFFPLSSATGYVDHFQDGRCAAVAPGDLSVALPIPVGAILKSISIHYMNTTTNTVIAFFLRKHANRHSPSGEIEMSFINLPPGTLPPDNYLTVTDTTFPDGGVIQDKFLHYITIPGTGDFPGGLKISVRGVSLVYDF</sequence>